<gene>
    <name evidence="2" type="ORF">T440DRAFT_515871</name>
</gene>
<protein>
    <submittedName>
        <fullName evidence="2">Uncharacterized protein</fullName>
    </submittedName>
</protein>
<feature type="compositionally biased region" description="Acidic residues" evidence="1">
    <location>
        <begin position="97"/>
        <end position="109"/>
    </location>
</feature>
<keyword evidence="3" id="KW-1185">Reference proteome</keyword>
<feature type="compositionally biased region" description="Basic and acidic residues" evidence="1">
    <location>
        <begin position="48"/>
        <end position="61"/>
    </location>
</feature>
<proteinExistence type="predicted"/>
<sequence>MAKVSTVDPCIAYGRGGAGNMRRRSSIVDAWSKIASQPSSNLVLTSSPEDHYANSKSERRVSTSSTRRRASSLWSTSTAGEHRKFGLRTLFRRSSSAEEEDEGKVEDDE</sequence>
<dbReference type="EMBL" id="MU006296">
    <property type="protein sequence ID" value="KAF2853149.1"/>
    <property type="molecule type" value="Genomic_DNA"/>
</dbReference>
<dbReference type="OrthoDB" id="3789572at2759"/>
<organism evidence="2 3">
    <name type="scientific">Plenodomus tracheiphilus IPT5</name>
    <dbReference type="NCBI Taxonomy" id="1408161"/>
    <lineage>
        <taxon>Eukaryota</taxon>
        <taxon>Fungi</taxon>
        <taxon>Dikarya</taxon>
        <taxon>Ascomycota</taxon>
        <taxon>Pezizomycotina</taxon>
        <taxon>Dothideomycetes</taxon>
        <taxon>Pleosporomycetidae</taxon>
        <taxon>Pleosporales</taxon>
        <taxon>Pleosporineae</taxon>
        <taxon>Leptosphaeriaceae</taxon>
        <taxon>Plenodomus</taxon>
    </lineage>
</organism>
<evidence type="ECO:0000256" key="1">
    <source>
        <dbReference type="SAM" id="MobiDB-lite"/>
    </source>
</evidence>
<accession>A0A6A7BFJ0</accession>
<dbReference type="AlphaFoldDB" id="A0A6A7BFJ0"/>
<evidence type="ECO:0000313" key="3">
    <source>
        <dbReference type="Proteomes" id="UP000799423"/>
    </source>
</evidence>
<reference evidence="2" key="1">
    <citation type="submission" date="2020-01" db="EMBL/GenBank/DDBJ databases">
        <authorList>
            <consortium name="DOE Joint Genome Institute"/>
            <person name="Haridas S."/>
            <person name="Albert R."/>
            <person name="Binder M."/>
            <person name="Bloem J."/>
            <person name="Labutti K."/>
            <person name="Salamov A."/>
            <person name="Andreopoulos B."/>
            <person name="Baker S.E."/>
            <person name="Barry K."/>
            <person name="Bills G."/>
            <person name="Bluhm B.H."/>
            <person name="Cannon C."/>
            <person name="Castanera R."/>
            <person name="Culley D.E."/>
            <person name="Daum C."/>
            <person name="Ezra D."/>
            <person name="Gonzalez J.B."/>
            <person name="Henrissat B."/>
            <person name="Kuo A."/>
            <person name="Liang C."/>
            <person name="Lipzen A."/>
            <person name="Lutzoni F."/>
            <person name="Magnuson J."/>
            <person name="Mondo S."/>
            <person name="Nolan M."/>
            <person name="Ohm R."/>
            <person name="Pangilinan J."/>
            <person name="Park H.-J."/>
            <person name="Ramirez L."/>
            <person name="Alfaro M."/>
            <person name="Sun H."/>
            <person name="Tritt A."/>
            <person name="Yoshinaga Y."/>
            <person name="Zwiers L.-H."/>
            <person name="Turgeon B.G."/>
            <person name="Goodwin S.B."/>
            <person name="Spatafora J.W."/>
            <person name="Crous P.W."/>
            <person name="Grigoriev I.V."/>
        </authorList>
    </citation>
    <scope>NUCLEOTIDE SEQUENCE</scope>
    <source>
        <strain evidence="2">IPT5</strain>
    </source>
</reference>
<name>A0A6A7BFJ0_9PLEO</name>
<feature type="region of interest" description="Disordered" evidence="1">
    <location>
        <begin position="38"/>
        <end position="109"/>
    </location>
</feature>
<evidence type="ECO:0000313" key="2">
    <source>
        <dbReference type="EMBL" id="KAF2853149.1"/>
    </source>
</evidence>
<feature type="compositionally biased region" description="Polar residues" evidence="1">
    <location>
        <begin position="38"/>
        <end position="47"/>
    </location>
</feature>
<dbReference type="Proteomes" id="UP000799423">
    <property type="component" value="Unassembled WGS sequence"/>
</dbReference>